<dbReference type="GO" id="GO:0008023">
    <property type="term" value="C:transcription elongation factor complex"/>
    <property type="evidence" value="ECO:0007669"/>
    <property type="project" value="TreeGrafter"/>
</dbReference>
<dbReference type="CDD" id="cd19494">
    <property type="entry name" value="Elp4"/>
    <property type="match status" value="1"/>
</dbReference>
<keyword evidence="7" id="KW-0819">tRNA processing</keyword>
<dbReference type="InterPro" id="IPR008728">
    <property type="entry name" value="Elongator_complex_protein_4"/>
</dbReference>
<evidence type="ECO:0000256" key="5">
    <source>
        <dbReference type="ARBA" id="ARBA00020265"/>
    </source>
</evidence>
<accession>A0A8B6D6Y8</accession>
<dbReference type="EMBL" id="UYJE01002868">
    <property type="protein sequence ID" value="VDI14396.1"/>
    <property type="molecule type" value="Genomic_DNA"/>
</dbReference>
<reference evidence="10" key="1">
    <citation type="submission" date="2018-11" db="EMBL/GenBank/DDBJ databases">
        <authorList>
            <person name="Alioto T."/>
            <person name="Alioto T."/>
        </authorList>
    </citation>
    <scope>NUCLEOTIDE SEQUENCE</scope>
</reference>
<evidence type="ECO:0000313" key="10">
    <source>
        <dbReference type="EMBL" id="VDI14396.1"/>
    </source>
</evidence>
<dbReference type="Gene3D" id="3.40.50.300">
    <property type="entry name" value="P-loop containing nucleotide triphosphate hydrolases"/>
    <property type="match status" value="1"/>
</dbReference>
<evidence type="ECO:0000256" key="4">
    <source>
        <dbReference type="ARBA" id="ARBA00007573"/>
    </source>
</evidence>
<proteinExistence type="inferred from homology"/>
<dbReference type="Proteomes" id="UP000596742">
    <property type="component" value="Unassembled WGS sequence"/>
</dbReference>
<evidence type="ECO:0000256" key="6">
    <source>
        <dbReference type="ARBA" id="ARBA00022490"/>
    </source>
</evidence>
<evidence type="ECO:0000313" key="11">
    <source>
        <dbReference type="Proteomes" id="UP000596742"/>
    </source>
</evidence>
<dbReference type="UniPathway" id="UPA00988"/>
<comment type="caution">
    <text evidence="10">The sequence shown here is derived from an EMBL/GenBank/DDBJ whole genome shotgun (WGS) entry which is preliminary data.</text>
</comment>
<keyword evidence="11" id="KW-1185">Reference proteome</keyword>
<evidence type="ECO:0000256" key="7">
    <source>
        <dbReference type="ARBA" id="ARBA00022694"/>
    </source>
</evidence>
<keyword evidence="6" id="KW-0963">Cytoplasm</keyword>
<dbReference type="InterPro" id="IPR027417">
    <property type="entry name" value="P-loop_NTPase"/>
</dbReference>
<protein>
    <recommendedName>
        <fullName evidence="5">Elongator complex protein 4</fullName>
    </recommendedName>
</protein>
<dbReference type="GO" id="GO:0033588">
    <property type="term" value="C:elongator holoenzyme complex"/>
    <property type="evidence" value="ECO:0007669"/>
    <property type="project" value="InterPro"/>
</dbReference>
<dbReference type="AlphaFoldDB" id="A0A8B6D6Y8"/>
<name>A0A8B6D6Y8_MYTGA</name>
<organism evidence="10 11">
    <name type="scientific">Mytilus galloprovincialis</name>
    <name type="common">Mediterranean mussel</name>
    <dbReference type="NCBI Taxonomy" id="29158"/>
    <lineage>
        <taxon>Eukaryota</taxon>
        <taxon>Metazoa</taxon>
        <taxon>Spiralia</taxon>
        <taxon>Lophotrochozoa</taxon>
        <taxon>Mollusca</taxon>
        <taxon>Bivalvia</taxon>
        <taxon>Autobranchia</taxon>
        <taxon>Pteriomorphia</taxon>
        <taxon>Mytilida</taxon>
        <taxon>Mytiloidea</taxon>
        <taxon>Mytilidae</taxon>
        <taxon>Mytilinae</taxon>
        <taxon>Mytilus</taxon>
    </lineage>
</organism>
<dbReference type="Pfam" id="PF05625">
    <property type="entry name" value="PAXNEB"/>
    <property type="match status" value="1"/>
</dbReference>
<dbReference type="PANTHER" id="PTHR12896:SF1">
    <property type="entry name" value="ELONGATOR COMPLEX PROTEIN 4"/>
    <property type="match status" value="1"/>
</dbReference>
<evidence type="ECO:0000256" key="8">
    <source>
        <dbReference type="ARBA" id="ARBA00023242"/>
    </source>
</evidence>
<evidence type="ECO:0000256" key="3">
    <source>
        <dbReference type="ARBA" id="ARBA00005043"/>
    </source>
</evidence>
<dbReference type="GO" id="GO:0005737">
    <property type="term" value="C:cytoplasm"/>
    <property type="evidence" value="ECO:0007669"/>
    <property type="project" value="UniProtKB-SubCell"/>
</dbReference>
<evidence type="ECO:0000256" key="9">
    <source>
        <dbReference type="SAM" id="MobiDB-lite"/>
    </source>
</evidence>
<comment type="similarity">
    <text evidence="4">Belongs to the ELP4 family.</text>
</comment>
<dbReference type="OrthoDB" id="289162at2759"/>
<sequence>MTSTSFQKKSKAKILQIPGAKPSLYNNQLLISTGIPSLDSIIGGGVAVGTVFLLEEDAYGNYGRLMLKYFCSEAVMTGHSLHLTSADRDPQQILKELPAPIIDDPGPPPEDATNQSDEHMKIAWRYQHLPKYQSNPTSIKFGHYYDLTKTMDPELTNSIDHSTISEADLCTCSSSSISMNEKYALLLEKIKQKIDDGKFSTTTQHAQHDKRNILRIGIHSLGSPQWGENGGMKGENFDFSLSRFLYGCRALLRSAFAVMMITVQSHLFHPAFVGRLRKLCDTVIQLESFAGSEKNPACKEYHGLLKIHQLPRLNSLLCHMPDTLDLGFKLRRKKFTIEKLHLPPELSETASRPQEDPVYKKSPAGCGSTGKSKIDF</sequence>
<comment type="pathway">
    <text evidence="3">tRNA modification; 5-methoxycarbonylmethyl-2-thiouridine-tRNA biosynthesis.</text>
</comment>
<comment type="subcellular location">
    <subcellularLocation>
        <location evidence="2">Cytoplasm</location>
    </subcellularLocation>
    <subcellularLocation>
        <location evidence="1">Nucleus</location>
    </subcellularLocation>
</comment>
<keyword evidence="8" id="KW-0539">Nucleus</keyword>
<dbReference type="FunFam" id="3.40.50.300:FF:003211">
    <property type="entry name" value="Elongator complex protein, putative"/>
    <property type="match status" value="1"/>
</dbReference>
<dbReference type="PANTHER" id="PTHR12896">
    <property type="entry name" value="PAX6 NEIGHBOR PROTEIN PAXNEB"/>
    <property type="match status" value="1"/>
</dbReference>
<dbReference type="GO" id="GO:0002098">
    <property type="term" value="P:tRNA wobble uridine modification"/>
    <property type="evidence" value="ECO:0007669"/>
    <property type="project" value="InterPro"/>
</dbReference>
<evidence type="ECO:0000256" key="2">
    <source>
        <dbReference type="ARBA" id="ARBA00004496"/>
    </source>
</evidence>
<gene>
    <name evidence="10" type="ORF">MGAL_10B093027</name>
</gene>
<feature type="region of interest" description="Disordered" evidence="9">
    <location>
        <begin position="346"/>
        <end position="376"/>
    </location>
</feature>
<evidence type="ECO:0000256" key="1">
    <source>
        <dbReference type="ARBA" id="ARBA00004123"/>
    </source>
</evidence>